<sequence length="113" mass="12339">MITSEQILQMSRVCASSLVAAARRRRLACNQNQTCKVGSKNPEKAASTAHCQKPTISEGQARQMQIESVRIAEEDAVSAAIDSRRPLAHYSALLRPSTQLSSYGAEQFSTRDS</sequence>
<name>A0A1I7YBN0_9BILA</name>
<keyword evidence="2" id="KW-1185">Reference proteome</keyword>
<organism evidence="2 3">
    <name type="scientific">Steinernema glaseri</name>
    <dbReference type="NCBI Taxonomy" id="37863"/>
    <lineage>
        <taxon>Eukaryota</taxon>
        <taxon>Metazoa</taxon>
        <taxon>Ecdysozoa</taxon>
        <taxon>Nematoda</taxon>
        <taxon>Chromadorea</taxon>
        <taxon>Rhabditida</taxon>
        <taxon>Tylenchina</taxon>
        <taxon>Panagrolaimomorpha</taxon>
        <taxon>Strongyloidoidea</taxon>
        <taxon>Steinernematidae</taxon>
        <taxon>Steinernema</taxon>
    </lineage>
</organism>
<dbReference type="WBParaSite" id="L893_g14740.t1">
    <property type="protein sequence ID" value="L893_g14740.t1"/>
    <property type="gene ID" value="L893_g14740"/>
</dbReference>
<accession>A0A1I7YBN0</accession>
<dbReference type="Proteomes" id="UP000095287">
    <property type="component" value="Unplaced"/>
</dbReference>
<dbReference type="AlphaFoldDB" id="A0A1I7YBN0"/>
<reference evidence="3" key="1">
    <citation type="submission" date="2016-11" db="UniProtKB">
        <authorList>
            <consortium name="WormBaseParasite"/>
        </authorList>
    </citation>
    <scope>IDENTIFICATION</scope>
</reference>
<evidence type="ECO:0000313" key="2">
    <source>
        <dbReference type="Proteomes" id="UP000095287"/>
    </source>
</evidence>
<feature type="region of interest" description="Disordered" evidence="1">
    <location>
        <begin position="35"/>
        <end position="62"/>
    </location>
</feature>
<proteinExistence type="predicted"/>
<protein>
    <submittedName>
        <fullName evidence="3">Uncharacterized protein</fullName>
    </submittedName>
</protein>
<evidence type="ECO:0000313" key="3">
    <source>
        <dbReference type="WBParaSite" id="L893_g14740.t1"/>
    </source>
</evidence>
<evidence type="ECO:0000256" key="1">
    <source>
        <dbReference type="SAM" id="MobiDB-lite"/>
    </source>
</evidence>